<evidence type="ECO:0000313" key="1">
    <source>
        <dbReference type="EMBL" id="CAB4040929.1"/>
    </source>
</evidence>
<proteinExistence type="predicted"/>
<sequence>MEASERRSLHGLDNIAADGAASFVTLQNIIDDLEPAGGEKTVLNDLRKRVREEEILFESRI</sequence>
<dbReference type="AlphaFoldDB" id="A0A7D9LYP9"/>
<dbReference type="EMBL" id="CACRXK020027484">
    <property type="protein sequence ID" value="CAB4040929.1"/>
    <property type="molecule type" value="Genomic_DNA"/>
</dbReference>
<protein>
    <submittedName>
        <fullName evidence="1">Uncharacterized protein</fullName>
    </submittedName>
</protein>
<keyword evidence="2" id="KW-1185">Reference proteome</keyword>
<name>A0A7D9LYP9_PARCT</name>
<gene>
    <name evidence="1" type="ORF">PACLA_8A042054</name>
</gene>
<comment type="caution">
    <text evidence="1">The sequence shown here is derived from an EMBL/GenBank/DDBJ whole genome shotgun (WGS) entry which is preliminary data.</text>
</comment>
<organism evidence="1 2">
    <name type="scientific">Paramuricea clavata</name>
    <name type="common">Red gorgonian</name>
    <name type="synonym">Violescent sea-whip</name>
    <dbReference type="NCBI Taxonomy" id="317549"/>
    <lineage>
        <taxon>Eukaryota</taxon>
        <taxon>Metazoa</taxon>
        <taxon>Cnidaria</taxon>
        <taxon>Anthozoa</taxon>
        <taxon>Octocorallia</taxon>
        <taxon>Malacalcyonacea</taxon>
        <taxon>Plexauridae</taxon>
        <taxon>Paramuricea</taxon>
    </lineage>
</organism>
<dbReference type="Proteomes" id="UP001152795">
    <property type="component" value="Unassembled WGS sequence"/>
</dbReference>
<evidence type="ECO:0000313" key="2">
    <source>
        <dbReference type="Proteomes" id="UP001152795"/>
    </source>
</evidence>
<accession>A0A7D9LYP9</accession>
<reference evidence="1" key="1">
    <citation type="submission" date="2020-04" db="EMBL/GenBank/DDBJ databases">
        <authorList>
            <person name="Alioto T."/>
            <person name="Alioto T."/>
            <person name="Gomez Garrido J."/>
        </authorList>
    </citation>
    <scope>NUCLEOTIDE SEQUENCE</scope>
    <source>
        <strain evidence="1">A484AB</strain>
    </source>
</reference>